<reference evidence="3 4" key="3">
    <citation type="submission" date="2016-01" db="EMBL/GenBank/DDBJ databases">
        <title>The new phylogeny of the genus Mycobacterium.</title>
        <authorList>
            <person name="Tarcisio F."/>
            <person name="Conor M."/>
            <person name="Antonella G."/>
            <person name="Elisabetta G."/>
            <person name="Giulia F.S."/>
            <person name="Sara T."/>
            <person name="Anna F."/>
            <person name="Clotilde B."/>
            <person name="Roberto B."/>
            <person name="Veronica D.S."/>
            <person name="Fabio R."/>
            <person name="Monica P."/>
            <person name="Olivier J."/>
            <person name="Enrico T."/>
            <person name="Nicola S."/>
        </authorList>
    </citation>
    <scope>NUCLEOTIDE SEQUENCE [LARGE SCALE GENOMIC DNA]</scope>
    <source>
        <strain evidence="3 4">DSM 44626</strain>
    </source>
</reference>
<dbReference type="Proteomes" id="UP000028880">
    <property type="component" value="Unassembled WGS sequence"/>
</dbReference>
<dbReference type="Proteomes" id="UP000193710">
    <property type="component" value="Unassembled WGS sequence"/>
</dbReference>
<evidence type="ECO:0000313" key="2">
    <source>
        <dbReference type="EMBL" id="CDO90459.1"/>
    </source>
</evidence>
<dbReference type="InterPro" id="IPR011008">
    <property type="entry name" value="Dimeric_a/b-barrel"/>
</dbReference>
<dbReference type="AlphaFoldDB" id="A0A024K3Q0"/>
<keyword evidence="4" id="KW-1185">Reference proteome</keyword>
<evidence type="ECO:0000313" key="4">
    <source>
        <dbReference type="Proteomes" id="UP000193710"/>
    </source>
</evidence>
<reference evidence="2" key="2">
    <citation type="submission" date="2014-04" db="EMBL/GenBank/DDBJ databases">
        <authorList>
            <person name="Xu Y.W."/>
            <person name="Yang Q."/>
        </authorList>
    </citation>
    <scope>NUCLEOTIDE SEQUENCE</scope>
    <source>
        <strain evidence="2">DSM 44626</strain>
    </source>
</reference>
<dbReference type="GO" id="GO:0004497">
    <property type="term" value="F:monooxygenase activity"/>
    <property type="evidence" value="ECO:0007669"/>
    <property type="project" value="UniProtKB-KW"/>
</dbReference>
<dbReference type="eggNOG" id="COG1359">
    <property type="taxonomic scope" value="Bacteria"/>
</dbReference>
<dbReference type="InterPro" id="IPR007138">
    <property type="entry name" value="ABM_dom"/>
</dbReference>
<dbReference type="Gene3D" id="3.30.70.100">
    <property type="match status" value="1"/>
</dbReference>
<keyword evidence="2" id="KW-0503">Monooxygenase</keyword>
<evidence type="ECO:0000313" key="3">
    <source>
        <dbReference type="EMBL" id="ORW99744.1"/>
    </source>
</evidence>
<dbReference type="EMBL" id="LQPY01000037">
    <property type="protein sequence ID" value="ORW99744.1"/>
    <property type="molecule type" value="Genomic_DNA"/>
</dbReference>
<proteinExistence type="predicted"/>
<keyword evidence="2" id="KW-0560">Oxidoreductase</keyword>
<reference evidence="2" key="1">
    <citation type="journal article" date="2014" name="Genome Announc.">
        <title>Draft Genome Sequence of Mycobacterium triplex DSM 44626.</title>
        <authorList>
            <person name="Sassi M."/>
            <person name="Croce O."/>
            <person name="Robert C."/>
            <person name="Raoult D."/>
            <person name="Drancourt M."/>
        </authorList>
    </citation>
    <scope>NUCLEOTIDE SEQUENCE [LARGE SCALE GENOMIC DNA]</scope>
    <source>
        <strain evidence="2">DSM 44626</strain>
    </source>
</reference>
<dbReference type="OrthoDB" id="8452260at2"/>
<dbReference type="InterPro" id="IPR050744">
    <property type="entry name" value="AI-2_Isomerase_LsrG"/>
</dbReference>
<dbReference type="PANTHER" id="PTHR33336">
    <property type="entry name" value="QUINOL MONOOXYGENASE YGIN-RELATED"/>
    <property type="match status" value="1"/>
</dbReference>
<dbReference type="RefSeq" id="WP_036471170.1">
    <property type="nucleotide sequence ID" value="NZ_HG964446.1"/>
</dbReference>
<organism evidence="2">
    <name type="scientific">Mycobacterium triplex</name>
    <dbReference type="NCBI Taxonomy" id="47839"/>
    <lineage>
        <taxon>Bacteria</taxon>
        <taxon>Bacillati</taxon>
        <taxon>Actinomycetota</taxon>
        <taxon>Actinomycetes</taxon>
        <taxon>Mycobacteriales</taxon>
        <taxon>Mycobacteriaceae</taxon>
        <taxon>Mycobacterium</taxon>
        <taxon>Mycobacterium simiae complex</taxon>
    </lineage>
</organism>
<accession>A0A024K3Q0</accession>
<name>A0A024K3Q0_9MYCO</name>
<dbReference type="PROSITE" id="PS51725">
    <property type="entry name" value="ABM"/>
    <property type="match status" value="1"/>
</dbReference>
<dbReference type="EMBL" id="HG964446">
    <property type="protein sequence ID" value="CDO90459.1"/>
    <property type="molecule type" value="Genomic_DNA"/>
</dbReference>
<dbReference type="HOGENOM" id="CLU_131496_7_0_11"/>
<dbReference type="STRING" id="47839.BN973_04853"/>
<dbReference type="PANTHER" id="PTHR33336:SF3">
    <property type="entry name" value="ABM DOMAIN-CONTAINING PROTEIN"/>
    <property type="match status" value="1"/>
</dbReference>
<evidence type="ECO:0000259" key="1">
    <source>
        <dbReference type="PROSITE" id="PS51725"/>
    </source>
</evidence>
<dbReference type="Pfam" id="PF03992">
    <property type="entry name" value="ABM"/>
    <property type="match status" value="1"/>
</dbReference>
<dbReference type="SUPFAM" id="SSF54909">
    <property type="entry name" value="Dimeric alpha+beta barrel"/>
    <property type="match status" value="1"/>
</dbReference>
<feature type="domain" description="ABM" evidence="1">
    <location>
        <begin position="2"/>
        <end position="92"/>
    </location>
</feature>
<gene>
    <name evidence="3" type="ORF">AWC29_25560</name>
    <name evidence="2" type="ORF">BN973_04853</name>
</gene>
<protein>
    <submittedName>
        <fullName evidence="2">Antibiotic biosynthesis monooxygenase</fullName>
    </submittedName>
</protein>
<sequence length="107" mass="12092">MIFIVVKFETKPDWADRWPDLVAPFTAATRAEAGNLWFEWSRSLENPAEYVLVEAFRDGDAGGVHVNSDHFKRAMQEFPQALKSTPKIISQTIDATGWSEMGEMSVD</sequence>